<evidence type="ECO:0008006" key="3">
    <source>
        <dbReference type="Google" id="ProtNLM"/>
    </source>
</evidence>
<dbReference type="PANTHER" id="PTHR46082:SF11">
    <property type="entry name" value="AAA+ ATPASE DOMAIN-CONTAINING PROTEIN-RELATED"/>
    <property type="match status" value="1"/>
</dbReference>
<dbReference type="AlphaFoldDB" id="A0A6A6G3D3"/>
<reference evidence="2" key="1">
    <citation type="journal article" date="2020" name="Stud. Mycol.">
        <title>101 Dothideomycetes genomes: A test case for predicting lifestyles and emergence of pathogens.</title>
        <authorList>
            <person name="Haridas S."/>
            <person name="Albert R."/>
            <person name="Binder M."/>
            <person name="Bloem J."/>
            <person name="LaButti K."/>
            <person name="Salamov A."/>
            <person name="Andreopoulos B."/>
            <person name="Baker S."/>
            <person name="Barry K."/>
            <person name="Bills G."/>
            <person name="Bluhm B."/>
            <person name="Cannon C."/>
            <person name="Castanera R."/>
            <person name="Culley D."/>
            <person name="Daum C."/>
            <person name="Ezra D."/>
            <person name="Gonzalez J."/>
            <person name="Henrissat B."/>
            <person name="Kuo A."/>
            <person name="Liang C."/>
            <person name="Lipzen A."/>
            <person name="Lutzoni F."/>
            <person name="Magnuson J."/>
            <person name="Mondo S."/>
            <person name="Nolan M."/>
            <person name="Ohm R."/>
            <person name="Pangilinan J."/>
            <person name="Park H.-J."/>
            <person name="Ramirez L."/>
            <person name="Alfaro M."/>
            <person name="Sun H."/>
            <person name="Tritt A."/>
            <person name="Yoshinaga Y."/>
            <person name="Zwiers L.-H."/>
            <person name="Turgeon B."/>
            <person name="Goodwin S."/>
            <person name="Spatafora J."/>
            <person name="Crous P."/>
            <person name="Grigoriev I."/>
        </authorList>
    </citation>
    <scope>NUCLEOTIDE SEQUENCE [LARGE SCALE GENOMIC DNA]</scope>
    <source>
        <strain evidence="2">CECT 20119</strain>
    </source>
</reference>
<feature type="non-terminal residue" evidence="1">
    <location>
        <position position="270"/>
    </location>
</feature>
<keyword evidence="2" id="KW-1185">Reference proteome</keyword>
<feature type="non-terminal residue" evidence="1">
    <location>
        <position position="1"/>
    </location>
</feature>
<dbReference type="InterPro" id="IPR035994">
    <property type="entry name" value="Nucleoside_phosphorylase_sf"/>
</dbReference>
<gene>
    <name evidence="1" type="ORF">BDZ85DRAFT_170520</name>
</gene>
<dbReference type="GO" id="GO:0009116">
    <property type="term" value="P:nucleoside metabolic process"/>
    <property type="evidence" value="ECO:0007669"/>
    <property type="project" value="InterPro"/>
</dbReference>
<evidence type="ECO:0000313" key="2">
    <source>
        <dbReference type="Proteomes" id="UP000799538"/>
    </source>
</evidence>
<name>A0A6A6G3D3_9PEZI</name>
<dbReference type="SUPFAM" id="SSF53167">
    <property type="entry name" value="Purine and uridine phosphorylases"/>
    <property type="match status" value="1"/>
</dbReference>
<sequence>EDFQILWMCMSRQVYDAAIALLDHKFLRDEIEHQDHGCRWTFGLVSGRYVLVAGPLLLLNGDDWRDALDFRDMASRLTNLTVILSLGTGSGVPNSESGVRLGDVVVSFPTRRSSGITRYDVADDNPFPSAPMSLQRAVESIRLSESTVPSFFHTYADHVAPAEEKWRRPHSKTDTSYDETSPIVYRSRSNIEVHHGLIGSAVALLEDHGERDRLHMDQAIICFETGLASLDASWPLLAIMGISDYCDPRDTRIWQPYAALAAAAYAKLLV</sequence>
<dbReference type="Gene3D" id="3.40.50.1580">
    <property type="entry name" value="Nucleoside phosphorylase domain"/>
    <property type="match status" value="1"/>
</dbReference>
<dbReference type="EMBL" id="ML992513">
    <property type="protein sequence ID" value="KAF2220083.1"/>
    <property type="molecule type" value="Genomic_DNA"/>
</dbReference>
<protein>
    <recommendedName>
        <fullName evidence="3">Nucleoside phosphorylase domain-containing protein</fullName>
    </recommendedName>
</protein>
<dbReference type="OrthoDB" id="4760524at2759"/>
<proteinExistence type="predicted"/>
<dbReference type="InterPro" id="IPR053137">
    <property type="entry name" value="NLR-like"/>
</dbReference>
<organism evidence="1 2">
    <name type="scientific">Elsinoe ampelina</name>
    <dbReference type="NCBI Taxonomy" id="302913"/>
    <lineage>
        <taxon>Eukaryota</taxon>
        <taxon>Fungi</taxon>
        <taxon>Dikarya</taxon>
        <taxon>Ascomycota</taxon>
        <taxon>Pezizomycotina</taxon>
        <taxon>Dothideomycetes</taxon>
        <taxon>Dothideomycetidae</taxon>
        <taxon>Myriangiales</taxon>
        <taxon>Elsinoaceae</taxon>
        <taxon>Elsinoe</taxon>
    </lineage>
</organism>
<dbReference type="PANTHER" id="PTHR46082">
    <property type="entry name" value="ATP/GTP-BINDING PROTEIN-RELATED"/>
    <property type="match status" value="1"/>
</dbReference>
<dbReference type="GO" id="GO:0003824">
    <property type="term" value="F:catalytic activity"/>
    <property type="evidence" value="ECO:0007669"/>
    <property type="project" value="InterPro"/>
</dbReference>
<dbReference type="Proteomes" id="UP000799538">
    <property type="component" value="Unassembled WGS sequence"/>
</dbReference>
<accession>A0A6A6G3D3</accession>
<evidence type="ECO:0000313" key="1">
    <source>
        <dbReference type="EMBL" id="KAF2220083.1"/>
    </source>
</evidence>